<name>A0ABU5WM18_9BURK</name>
<organism evidence="2 3">
    <name type="scientific">Burkholderia anthinoferrum</name>
    <dbReference type="NCBI Taxonomy" id="3090833"/>
    <lineage>
        <taxon>Bacteria</taxon>
        <taxon>Pseudomonadati</taxon>
        <taxon>Pseudomonadota</taxon>
        <taxon>Betaproteobacteria</taxon>
        <taxon>Burkholderiales</taxon>
        <taxon>Burkholderiaceae</taxon>
        <taxon>Burkholderia</taxon>
    </lineage>
</organism>
<keyword evidence="3" id="KW-1185">Reference proteome</keyword>
<accession>A0ABU5WM18</accession>
<gene>
    <name evidence="2" type="ORF">SB593_10665</name>
</gene>
<dbReference type="Proteomes" id="UP001304467">
    <property type="component" value="Unassembled WGS sequence"/>
</dbReference>
<dbReference type="RefSeq" id="WP_143328730.1">
    <property type="nucleotide sequence ID" value="NZ_JAWRKY010000005.1"/>
</dbReference>
<evidence type="ECO:0000313" key="2">
    <source>
        <dbReference type="EMBL" id="MEB2579418.1"/>
    </source>
</evidence>
<sequence>MTSTASNELDSSTEIDERQVAFMCRLSSQLRLVLGMLSMVRDNLPSDTPIAFDVENIVIHLRTLHDYAGTEFPRLPKHPDSIGPPEAGEQAKELGQSVEPKLFH</sequence>
<feature type="region of interest" description="Disordered" evidence="1">
    <location>
        <begin position="70"/>
        <end position="104"/>
    </location>
</feature>
<evidence type="ECO:0000313" key="3">
    <source>
        <dbReference type="Proteomes" id="UP001304467"/>
    </source>
</evidence>
<protein>
    <submittedName>
        <fullName evidence="2">Uncharacterized protein</fullName>
    </submittedName>
</protein>
<dbReference type="EMBL" id="JAWRLE010000013">
    <property type="protein sequence ID" value="MEB2579418.1"/>
    <property type="molecule type" value="Genomic_DNA"/>
</dbReference>
<reference evidence="2 3" key="1">
    <citation type="journal article" date="2023" name="Front. Microbiol.">
        <title>Genomic analyses of Burkholderia respiratory isolates indicates two evolutionarily distinct B. anthina clades.</title>
        <authorList>
            <person name="Pham A."/>
            <person name="Volmer J.G."/>
            <person name="Chambers D.C."/>
            <person name="Smith D.J."/>
            <person name="Reid D.W."/>
            <person name="Burr L."/>
            <person name="Wells T.J."/>
        </authorList>
    </citation>
    <scope>NUCLEOTIDE SEQUENCE [LARGE SCALE GENOMIC DNA]</scope>
    <source>
        <strain evidence="2 3">BCCIQ07A</strain>
    </source>
</reference>
<evidence type="ECO:0000256" key="1">
    <source>
        <dbReference type="SAM" id="MobiDB-lite"/>
    </source>
</evidence>
<proteinExistence type="predicted"/>
<comment type="caution">
    <text evidence="2">The sequence shown here is derived from an EMBL/GenBank/DDBJ whole genome shotgun (WGS) entry which is preliminary data.</text>
</comment>